<dbReference type="SUPFAM" id="SSF82671">
    <property type="entry name" value="SEA domain"/>
    <property type="match status" value="1"/>
</dbReference>
<evidence type="ECO:0000256" key="1">
    <source>
        <dbReference type="SAM" id="MobiDB-lite"/>
    </source>
</evidence>
<dbReference type="WBParaSite" id="GPUH_0002673901-mRNA-1">
    <property type="protein sequence ID" value="GPUH_0002673901-mRNA-1"/>
    <property type="gene ID" value="GPUH_0002673901"/>
</dbReference>
<evidence type="ECO:0000313" key="4">
    <source>
        <dbReference type="Proteomes" id="UP000271098"/>
    </source>
</evidence>
<evidence type="ECO:0000259" key="2">
    <source>
        <dbReference type="PROSITE" id="PS50024"/>
    </source>
</evidence>
<dbReference type="InterPro" id="IPR036364">
    <property type="entry name" value="SEA_dom_sf"/>
</dbReference>
<evidence type="ECO:0000313" key="3">
    <source>
        <dbReference type="EMBL" id="VDN49005.1"/>
    </source>
</evidence>
<dbReference type="OrthoDB" id="5848610at2759"/>
<protein>
    <submittedName>
        <fullName evidence="5">SEA domain-containing protein</fullName>
    </submittedName>
</protein>
<keyword evidence="4" id="KW-1185">Reference proteome</keyword>
<dbReference type="AlphaFoldDB" id="A0A183F0G8"/>
<reference evidence="3 4" key="2">
    <citation type="submission" date="2018-11" db="EMBL/GenBank/DDBJ databases">
        <authorList>
            <consortium name="Pathogen Informatics"/>
        </authorList>
    </citation>
    <scope>NUCLEOTIDE SEQUENCE [LARGE SCALE GENOMIC DNA]</scope>
</reference>
<sequence>MPGSEEFMDESSGILHSHHTHVTDSGQGSEEFMDESSGILHSHHTHVTDSGQAKEGSYRTPFSFRITSIDYTPEFGDPDSGKYKKLQDQLLPDVSLYFEIIFLINIE</sequence>
<dbReference type="InterPro" id="IPR000082">
    <property type="entry name" value="SEA_dom"/>
</dbReference>
<dbReference type="Proteomes" id="UP000271098">
    <property type="component" value="Unassembled WGS sequence"/>
</dbReference>
<proteinExistence type="predicted"/>
<dbReference type="Pfam" id="PF01390">
    <property type="entry name" value="SEA"/>
    <property type="match status" value="1"/>
</dbReference>
<accession>A0A183F0G8</accession>
<dbReference type="PROSITE" id="PS50024">
    <property type="entry name" value="SEA"/>
    <property type="match status" value="1"/>
</dbReference>
<feature type="region of interest" description="Disordered" evidence="1">
    <location>
        <begin position="1"/>
        <end position="58"/>
    </location>
</feature>
<name>A0A183F0G8_9BILA</name>
<dbReference type="EMBL" id="UYRT01113291">
    <property type="protein sequence ID" value="VDN49005.1"/>
    <property type="molecule type" value="Genomic_DNA"/>
</dbReference>
<feature type="domain" description="SEA" evidence="2">
    <location>
        <begin position="56"/>
        <end position="107"/>
    </location>
</feature>
<reference evidence="5" key="1">
    <citation type="submission" date="2016-06" db="UniProtKB">
        <authorList>
            <consortium name="WormBaseParasite"/>
        </authorList>
    </citation>
    <scope>IDENTIFICATION</scope>
</reference>
<organism evidence="5">
    <name type="scientific">Gongylonema pulchrum</name>
    <dbReference type="NCBI Taxonomy" id="637853"/>
    <lineage>
        <taxon>Eukaryota</taxon>
        <taxon>Metazoa</taxon>
        <taxon>Ecdysozoa</taxon>
        <taxon>Nematoda</taxon>
        <taxon>Chromadorea</taxon>
        <taxon>Rhabditida</taxon>
        <taxon>Spirurina</taxon>
        <taxon>Spiruromorpha</taxon>
        <taxon>Spiruroidea</taxon>
        <taxon>Gongylonematidae</taxon>
        <taxon>Gongylonema</taxon>
    </lineage>
</organism>
<gene>
    <name evidence="3" type="ORF">GPUH_LOCUS26709</name>
</gene>
<evidence type="ECO:0000313" key="5">
    <source>
        <dbReference type="WBParaSite" id="GPUH_0002673901-mRNA-1"/>
    </source>
</evidence>